<comment type="catalytic activity">
    <reaction evidence="7">
        <text>deamido-NAD(+) + NH4(+) + ATP = AMP + diphosphate + NAD(+) + H(+)</text>
        <dbReference type="Rhea" id="RHEA:21188"/>
        <dbReference type="ChEBI" id="CHEBI:15378"/>
        <dbReference type="ChEBI" id="CHEBI:28938"/>
        <dbReference type="ChEBI" id="CHEBI:30616"/>
        <dbReference type="ChEBI" id="CHEBI:33019"/>
        <dbReference type="ChEBI" id="CHEBI:57540"/>
        <dbReference type="ChEBI" id="CHEBI:58437"/>
        <dbReference type="ChEBI" id="CHEBI:456215"/>
        <dbReference type="EC" id="6.3.1.5"/>
    </reaction>
</comment>
<dbReference type="GO" id="GO:0005524">
    <property type="term" value="F:ATP binding"/>
    <property type="evidence" value="ECO:0007669"/>
    <property type="project" value="UniProtKB-KW"/>
</dbReference>
<evidence type="ECO:0000256" key="4">
    <source>
        <dbReference type="ARBA" id="ARBA00022840"/>
    </source>
</evidence>
<dbReference type="GO" id="GO:0009435">
    <property type="term" value="P:NAD+ biosynthetic process"/>
    <property type="evidence" value="ECO:0007669"/>
    <property type="project" value="UniProtKB-UniPathway"/>
</dbReference>
<dbReference type="GO" id="GO:0003952">
    <property type="term" value="F:NAD+ synthase (glutamine-hydrolyzing) activity"/>
    <property type="evidence" value="ECO:0007669"/>
    <property type="project" value="InterPro"/>
</dbReference>
<dbReference type="STRING" id="633697.EubceDRAFT1_1235"/>
<proteinExistence type="inferred from homology"/>
<dbReference type="SUPFAM" id="SSF52402">
    <property type="entry name" value="Adenine nucleotide alpha hydrolases-like"/>
    <property type="match status" value="1"/>
</dbReference>
<keyword evidence="10" id="KW-1185">Reference proteome</keyword>
<dbReference type="UniPathway" id="UPA00253">
    <property type="reaction ID" value="UER00333"/>
</dbReference>
<reference evidence="9 10" key="2">
    <citation type="submission" date="2012-02" db="EMBL/GenBank/DDBJ databases">
        <title>Improved High-Quality Draft sequence of Eubacterium cellulosolvens 6.</title>
        <authorList>
            <consortium name="US DOE Joint Genome Institute"/>
            <person name="Lucas S."/>
            <person name="Han J."/>
            <person name="Lapidus A."/>
            <person name="Cheng J.-F."/>
            <person name="Goodwin L."/>
            <person name="Pitluck S."/>
            <person name="Peters L."/>
            <person name="Mikhailova N."/>
            <person name="Gu W."/>
            <person name="Detter J.C."/>
            <person name="Han C."/>
            <person name="Tapia R."/>
            <person name="Land M."/>
            <person name="Hauser L."/>
            <person name="Kyrpides N."/>
            <person name="Ivanova N."/>
            <person name="Pagani I."/>
            <person name="Johnson E."/>
            <person name="Mukhopadhyay B."/>
            <person name="Anderson I."/>
            <person name="Woyke T."/>
        </authorList>
    </citation>
    <scope>NUCLEOTIDE SEQUENCE [LARGE SCALE GENOMIC DNA]</scope>
    <source>
        <strain evidence="9 10">6</strain>
    </source>
</reference>
<dbReference type="GO" id="GO:0008795">
    <property type="term" value="F:NAD+ synthase activity"/>
    <property type="evidence" value="ECO:0007669"/>
    <property type="project" value="UniProtKB-EC"/>
</dbReference>
<dbReference type="OrthoDB" id="9803818at2"/>
<dbReference type="eggNOG" id="COG0171">
    <property type="taxonomic scope" value="Bacteria"/>
</dbReference>
<evidence type="ECO:0000256" key="5">
    <source>
        <dbReference type="ARBA" id="ARBA00023027"/>
    </source>
</evidence>
<reference evidence="9 10" key="1">
    <citation type="submission" date="2010-08" db="EMBL/GenBank/DDBJ databases">
        <authorList>
            <consortium name="US DOE Joint Genome Institute (JGI-PGF)"/>
            <person name="Lucas S."/>
            <person name="Copeland A."/>
            <person name="Lapidus A."/>
            <person name="Cheng J.-F."/>
            <person name="Bruce D."/>
            <person name="Goodwin L."/>
            <person name="Pitluck S."/>
            <person name="Land M.L."/>
            <person name="Hauser L."/>
            <person name="Chang Y.-J."/>
            <person name="Anderson I.J."/>
            <person name="Johnson E."/>
            <person name="Mulhopadhyay B."/>
            <person name="Kyrpides N."/>
            <person name="Woyke T.J."/>
        </authorList>
    </citation>
    <scope>NUCLEOTIDE SEQUENCE [LARGE SCALE GENOMIC DNA]</scope>
    <source>
        <strain evidence="9 10">6</strain>
    </source>
</reference>
<evidence type="ECO:0000256" key="1">
    <source>
        <dbReference type="ARBA" id="ARBA00004790"/>
    </source>
</evidence>
<gene>
    <name evidence="9" type="ORF">EubceDRAFT1_1235</name>
</gene>
<comment type="similarity">
    <text evidence="6">Belongs to the NAD synthetase family.</text>
</comment>
<evidence type="ECO:0000313" key="9">
    <source>
        <dbReference type="EMBL" id="EIM57052.1"/>
    </source>
</evidence>
<protein>
    <recommendedName>
        <fullName evidence="7">NH(3)-dependent NAD(+) synthetase</fullName>
        <ecNumber evidence="7">6.3.1.5</ecNumber>
    </recommendedName>
</protein>
<keyword evidence="4 6" id="KW-0067">ATP-binding</keyword>
<dbReference type="InterPro" id="IPR003694">
    <property type="entry name" value="NAD_synthase"/>
</dbReference>
<organism evidence="9 10">
    <name type="scientific">Eubacterium cellulosolvens (strain ATCC 43171 / JCM 9499 / 6)</name>
    <name type="common">Cillobacterium cellulosolvens</name>
    <dbReference type="NCBI Taxonomy" id="633697"/>
    <lineage>
        <taxon>Bacteria</taxon>
        <taxon>Bacillati</taxon>
        <taxon>Bacillota</taxon>
        <taxon>Clostridia</taxon>
        <taxon>Eubacteriales</taxon>
        <taxon>Eubacteriaceae</taxon>
        <taxon>Eubacterium</taxon>
    </lineage>
</organism>
<evidence type="ECO:0000256" key="3">
    <source>
        <dbReference type="ARBA" id="ARBA00022741"/>
    </source>
</evidence>
<dbReference type="InterPro" id="IPR022310">
    <property type="entry name" value="NAD/GMP_synthase"/>
</dbReference>
<dbReference type="InterPro" id="IPR014729">
    <property type="entry name" value="Rossmann-like_a/b/a_fold"/>
</dbReference>
<dbReference type="PANTHER" id="PTHR23090">
    <property type="entry name" value="NH 3 /GLUTAMINE-DEPENDENT NAD + SYNTHETASE"/>
    <property type="match status" value="1"/>
</dbReference>
<dbReference type="NCBIfam" id="TIGR00552">
    <property type="entry name" value="nadE"/>
    <property type="match status" value="1"/>
</dbReference>
<dbReference type="Gene3D" id="3.40.50.620">
    <property type="entry name" value="HUPs"/>
    <property type="match status" value="1"/>
</dbReference>
<dbReference type="AlphaFoldDB" id="I5ATC9"/>
<feature type="domain" description="NAD/GMP synthase" evidence="8">
    <location>
        <begin position="11"/>
        <end position="238"/>
    </location>
</feature>
<dbReference type="PANTHER" id="PTHR23090:SF9">
    <property type="entry name" value="GLUTAMINE-DEPENDENT NAD(+) SYNTHETASE"/>
    <property type="match status" value="1"/>
</dbReference>
<keyword evidence="2 6" id="KW-0436">Ligase</keyword>
<dbReference type="GO" id="GO:0004359">
    <property type="term" value="F:glutaminase activity"/>
    <property type="evidence" value="ECO:0007669"/>
    <property type="project" value="InterPro"/>
</dbReference>
<name>I5ATC9_EUBC6</name>
<evidence type="ECO:0000256" key="2">
    <source>
        <dbReference type="ARBA" id="ARBA00022598"/>
    </source>
</evidence>
<dbReference type="Proteomes" id="UP000005753">
    <property type="component" value="Chromosome"/>
</dbReference>
<keyword evidence="5 6" id="KW-0520">NAD</keyword>
<dbReference type="CDD" id="cd00553">
    <property type="entry name" value="NAD_synthase"/>
    <property type="match status" value="1"/>
</dbReference>
<evidence type="ECO:0000256" key="6">
    <source>
        <dbReference type="RuleBase" id="RU003811"/>
    </source>
</evidence>
<dbReference type="Pfam" id="PF02540">
    <property type="entry name" value="NAD_synthase"/>
    <property type="match status" value="1"/>
</dbReference>
<dbReference type="GO" id="GO:0005737">
    <property type="term" value="C:cytoplasm"/>
    <property type="evidence" value="ECO:0007669"/>
    <property type="project" value="InterPro"/>
</dbReference>
<comment type="pathway">
    <text evidence="1">Cofactor biosynthesis; NAD(+) biosynthesis.</text>
</comment>
<evidence type="ECO:0000313" key="10">
    <source>
        <dbReference type="Proteomes" id="UP000005753"/>
    </source>
</evidence>
<dbReference type="EMBL" id="CM001487">
    <property type="protein sequence ID" value="EIM57052.1"/>
    <property type="molecule type" value="Genomic_DNA"/>
</dbReference>
<keyword evidence="3 6" id="KW-0547">Nucleotide-binding</keyword>
<accession>I5ATC9</accession>
<sequence length="263" mass="28499">MLKDAKKTKDQIVAWIRKYFEENGPGCAAVIGISGGKDSSVCAALCAEALGKERVIGVLMPNGVQSDISDSRQLVESLGIPHVEMNIGKAFDAMAEMVGENKELAAITGQQGISADTRINMPPRLRMTTLYAVGQMLPQGARVCNTCNMSEDYVGYSTKYGDAAGDFSPLAGLLADEVLQVGAELGLPENLVKKAPSDGLSGQTDEDKLGFTYDALGEYIRTGICADEETKKKIDRLHRLNLHKLKLIPKFEPEDVERTLEFL</sequence>
<evidence type="ECO:0000256" key="7">
    <source>
        <dbReference type="RuleBase" id="RU003812"/>
    </source>
</evidence>
<evidence type="ECO:0000259" key="8">
    <source>
        <dbReference type="Pfam" id="PF02540"/>
    </source>
</evidence>
<dbReference type="HOGENOM" id="CLU_059327_1_1_9"/>
<dbReference type="EC" id="6.3.1.5" evidence="7"/>